<evidence type="ECO:0000256" key="12">
    <source>
        <dbReference type="ARBA" id="ARBA00022989"/>
    </source>
</evidence>
<comment type="caution">
    <text evidence="21">The sequence shown here is derived from an EMBL/GenBank/DDBJ whole genome shotgun (WGS) entry which is preliminary data.</text>
</comment>
<dbReference type="InterPro" id="IPR023346">
    <property type="entry name" value="Lysozyme-like_dom_sf"/>
</dbReference>
<comment type="catalytic activity">
    <reaction evidence="17">
        <text>[GlcNAc-(1-&gt;4)-Mur2Ac(oyl-L-Ala-gamma-D-Glu-L-Lys-D-Ala-D-Ala)](n)-di-trans,octa-cis-undecaprenyl diphosphate + beta-D-GlcNAc-(1-&gt;4)-Mur2Ac(oyl-L-Ala-gamma-D-Glu-L-Lys-D-Ala-D-Ala)-di-trans,octa-cis-undecaprenyl diphosphate = [GlcNAc-(1-&gt;4)-Mur2Ac(oyl-L-Ala-gamma-D-Glu-L-Lys-D-Ala-D-Ala)](n+1)-di-trans,octa-cis-undecaprenyl diphosphate + di-trans,octa-cis-undecaprenyl diphosphate + H(+)</text>
        <dbReference type="Rhea" id="RHEA:23708"/>
        <dbReference type="Rhea" id="RHEA-COMP:9602"/>
        <dbReference type="Rhea" id="RHEA-COMP:9603"/>
        <dbReference type="ChEBI" id="CHEBI:15378"/>
        <dbReference type="ChEBI" id="CHEBI:58405"/>
        <dbReference type="ChEBI" id="CHEBI:60033"/>
        <dbReference type="ChEBI" id="CHEBI:78435"/>
        <dbReference type="EC" id="2.4.99.28"/>
    </reaction>
</comment>
<evidence type="ECO:0000256" key="6">
    <source>
        <dbReference type="ARBA" id="ARBA00022676"/>
    </source>
</evidence>
<dbReference type="GO" id="GO:0009002">
    <property type="term" value="F:serine-type D-Ala-D-Ala carboxypeptidase activity"/>
    <property type="evidence" value="ECO:0007669"/>
    <property type="project" value="UniProtKB-EC"/>
</dbReference>
<evidence type="ECO:0000256" key="17">
    <source>
        <dbReference type="ARBA" id="ARBA00049902"/>
    </source>
</evidence>
<dbReference type="Gene3D" id="1.10.3810.10">
    <property type="entry name" value="Biosynthetic peptidoglycan transglycosylase-like"/>
    <property type="match status" value="1"/>
</dbReference>
<evidence type="ECO:0000256" key="4">
    <source>
        <dbReference type="ARBA" id="ARBA00022645"/>
    </source>
</evidence>
<evidence type="ECO:0000256" key="15">
    <source>
        <dbReference type="ARBA" id="ARBA00023316"/>
    </source>
</evidence>
<dbReference type="InterPro" id="IPR050396">
    <property type="entry name" value="Glycosyltr_51/Transpeptidase"/>
</dbReference>
<evidence type="ECO:0000256" key="9">
    <source>
        <dbReference type="ARBA" id="ARBA00022801"/>
    </source>
</evidence>
<keyword evidence="14" id="KW-0511">Multifunctional enzyme</keyword>
<dbReference type="Pfam" id="PF00912">
    <property type="entry name" value="Transgly"/>
    <property type="match status" value="1"/>
</dbReference>
<dbReference type="GO" id="GO:0009252">
    <property type="term" value="P:peptidoglycan biosynthetic process"/>
    <property type="evidence" value="ECO:0007669"/>
    <property type="project" value="UniProtKB-KW"/>
</dbReference>
<comment type="similarity">
    <text evidence="1">In the C-terminal section; belongs to the transpeptidase family.</text>
</comment>
<evidence type="ECO:0000256" key="18">
    <source>
        <dbReference type="SAM" id="Phobius"/>
    </source>
</evidence>
<dbReference type="Gene3D" id="3.40.710.10">
    <property type="entry name" value="DD-peptidase/beta-lactamase superfamily"/>
    <property type="match status" value="1"/>
</dbReference>
<dbReference type="InterPro" id="IPR001460">
    <property type="entry name" value="PCN-bd_Tpept"/>
</dbReference>
<protein>
    <submittedName>
        <fullName evidence="21">Penicillin-binding protein 2A</fullName>
    </submittedName>
</protein>
<dbReference type="Proteomes" id="UP000315711">
    <property type="component" value="Unassembled WGS sequence"/>
</dbReference>
<accession>A0A562QHT6</accession>
<dbReference type="GO" id="GO:0071555">
    <property type="term" value="P:cell wall organization"/>
    <property type="evidence" value="ECO:0007669"/>
    <property type="project" value="UniProtKB-KW"/>
</dbReference>
<keyword evidence="8 18" id="KW-0812">Transmembrane</keyword>
<evidence type="ECO:0000313" key="22">
    <source>
        <dbReference type="Proteomes" id="UP000315711"/>
    </source>
</evidence>
<dbReference type="SUPFAM" id="SSF53955">
    <property type="entry name" value="Lysozyme-like"/>
    <property type="match status" value="1"/>
</dbReference>
<keyword evidence="22" id="KW-1185">Reference proteome</keyword>
<dbReference type="GO" id="GO:0008955">
    <property type="term" value="F:peptidoglycan glycosyltransferase activity"/>
    <property type="evidence" value="ECO:0007669"/>
    <property type="project" value="UniProtKB-EC"/>
</dbReference>
<name>A0A562QHT6_9BACI</name>
<keyword evidence="15" id="KW-0961">Cell wall biogenesis/degradation</keyword>
<feature type="domain" description="Penicillin-binding protein transpeptidase" evidence="19">
    <location>
        <begin position="319"/>
        <end position="591"/>
    </location>
</feature>
<evidence type="ECO:0000259" key="20">
    <source>
        <dbReference type="Pfam" id="PF00912"/>
    </source>
</evidence>
<keyword evidence="7" id="KW-0808">Transferase</keyword>
<evidence type="ECO:0000256" key="2">
    <source>
        <dbReference type="ARBA" id="ARBA00007739"/>
    </source>
</evidence>
<evidence type="ECO:0000256" key="3">
    <source>
        <dbReference type="ARBA" id="ARBA00022475"/>
    </source>
</evidence>
<evidence type="ECO:0000256" key="10">
    <source>
        <dbReference type="ARBA" id="ARBA00022960"/>
    </source>
</evidence>
<dbReference type="GO" id="GO:0006508">
    <property type="term" value="P:proteolysis"/>
    <property type="evidence" value="ECO:0007669"/>
    <property type="project" value="UniProtKB-KW"/>
</dbReference>
<evidence type="ECO:0000256" key="1">
    <source>
        <dbReference type="ARBA" id="ARBA00007090"/>
    </source>
</evidence>
<keyword evidence="9" id="KW-0378">Hydrolase</keyword>
<proteinExistence type="inferred from homology"/>
<dbReference type="RefSeq" id="WP_144450436.1">
    <property type="nucleotide sequence ID" value="NZ_VLKZ01000005.1"/>
</dbReference>
<evidence type="ECO:0000256" key="11">
    <source>
        <dbReference type="ARBA" id="ARBA00022984"/>
    </source>
</evidence>
<keyword evidence="6" id="KW-0328">Glycosyltransferase</keyword>
<dbReference type="GO" id="GO:0030288">
    <property type="term" value="C:outer membrane-bounded periplasmic space"/>
    <property type="evidence" value="ECO:0007669"/>
    <property type="project" value="TreeGrafter"/>
</dbReference>
<organism evidence="21 22">
    <name type="scientific">Halalkalibacter nanhaiisediminis</name>
    <dbReference type="NCBI Taxonomy" id="688079"/>
    <lineage>
        <taxon>Bacteria</taxon>
        <taxon>Bacillati</taxon>
        <taxon>Bacillota</taxon>
        <taxon>Bacilli</taxon>
        <taxon>Bacillales</taxon>
        <taxon>Bacillaceae</taxon>
        <taxon>Halalkalibacter</taxon>
    </lineage>
</organism>
<evidence type="ECO:0000256" key="7">
    <source>
        <dbReference type="ARBA" id="ARBA00022679"/>
    </source>
</evidence>
<dbReference type="FunFam" id="1.10.3810.10:FF:000001">
    <property type="entry name" value="Penicillin-binding protein 1A"/>
    <property type="match status" value="1"/>
</dbReference>
<dbReference type="InterPro" id="IPR001264">
    <property type="entry name" value="Glyco_trans_51"/>
</dbReference>
<evidence type="ECO:0000256" key="16">
    <source>
        <dbReference type="ARBA" id="ARBA00034000"/>
    </source>
</evidence>
<dbReference type="AlphaFoldDB" id="A0A562QHT6"/>
<reference evidence="21 22" key="1">
    <citation type="journal article" date="2015" name="Stand. Genomic Sci.">
        <title>Genomic Encyclopedia of Bacterial and Archaeal Type Strains, Phase III: the genomes of soil and plant-associated and newly described type strains.</title>
        <authorList>
            <person name="Whitman W.B."/>
            <person name="Woyke T."/>
            <person name="Klenk H.P."/>
            <person name="Zhou Y."/>
            <person name="Lilburn T.G."/>
            <person name="Beck B.J."/>
            <person name="De Vos P."/>
            <person name="Vandamme P."/>
            <person name="Eisen J.A."/>
            <person name="Garrity G."/>
            <person name="Hugenholtz P."/>
            <person name="Kyrpides N.C."/>
        </authorList>
    </citation>
    <scope>NUCLEOTIDE SEQUENCE [LARGE SCALE GENOMIC DNA]</scope>
    <source>
        <strain evidence="21 22">CGMCC 1.10116</strain>
    </source>
</reference>
<keyword evidence="10" id="KW-0133">Cell shape</keyword>
<dbReference type="Pfam" id="PF00905">
    <property type="entry name" value="Transpeptidase"/>
    <property type="match status" value="1"/>
</dbReference>
<dbReference type="EMBL" id="VLKZ01000005">
    <property type="protein sequence ID" value="TWI56233.1"/>
    <property type="molecule type" value="Genomic_DNA"/>
</dbReference>
<keyword evidence="11" id="KW-0573">Peptidoglycan synthesis</keyword>
<comment type="similarity">
    <text evidence="2">In the N-terminal section; belongs to the glycosyltransferase 51 family.</text>
</comment>
<keyword evidence="5" id="KW-0645">Protease</keyword>
<evidence type="ECO:0000256" key="14">
    <source>
        <dbReference type="ARBA" id="ARBA00023268"/>
    </source>
</evidence>
<gene>
    <name evidence="21" type="ORF">IQ10_02124</name>
</gene>
<dbReference type="PANTHER" id="PTHR32282">
    <property type="entry name" value="BINDING PROTEIN TRANSPEPTIDASE, PUTATIVE-RELATED"/>
    <property type="match status" value="1"/>
</dbReference>
<feature type="transmembrane region" description="Helical" evidence="18">
    <location>
        <begin position="12"/>
        <end position="34"/>
    </location>
</feature>
<dbReference type="InterPro" id="IPR036950">
    <property type="entry name" value="PBP_transglycosylase"/>
</dbReference>
<feature type="domain" description="Glycosyl transferase family 51" evidence="20">
    <location>
        <begin position="60"/>
        <end position="227"/>
    </location>
</feature>
<dbReference type="PANTHER" id="PTHR32282:SF32">
    <property type="entry name" value="PENICILLIN-BINDING PROTEIN 2A"/>
    <property type="match status" value="1"/>
</dbReference>
<keyword evidence="3" id="KW-1003">Cell membrane</keyword>
<sequence>MQKKIVIGISSILGTILLALIIYFVIILVGEYVVNDQSLVMKTTTSLVDEEGVVFSQLFIENRELVSIHEIPEHVQDAFIAIEDARFHEHLGIDFWAIGRAFYRDILAGAAVEGGSTITQQLAKNAFLTNDKTILRKTKEVLIAINIERQYSKNEILEMYLNRIYFGHGAYGIQAASKMYFNKDVSELSIEEGALLAGLPKAPNSYSPLVDLERSKQRRDLVLDVMQRQGYLDANEAVRLKGRTVTVDHHRIMENEAYFTYIDMVLDEAAERYMLTNEEVLTGGYKIVVPMDRRIQEVSFAKIKEDRFFPDGNEDAETAFVLLDAKTGGVLAVHGGREYVRKGLNRVDVKRQPGSAFKPLAVFAPALENGDYHPYSLLTDKLLEYGEGYTPRNYDNEYTGEMTMYETMTDSVNAPAVWLLNEIGIDSSIETLEKFGLTIPDRGLALALGGLEEGVTPLEMAAAYRVFAEGGKRVEPYFIKRIYNQDGDKIGEAATVEEEVVSTQTAWYMTRMLESVVKEGTGQRGTVDTALAGKTGTTSYPDVEGATMDAWFAGYTPTVVGAVWMGYDVTSTDRYLRGGSGYPTALFKEIINALPKEKREVAFAKPDGVSELEPPVDLPIINNVTATLAMGGRGLMSVELNWSAPSDKRVYYRIYERHHNERELIATVVGEQHYFVGRFNPFSEKQYEVVPYDSTTKREGKRSNIADVEVHLGFH</sequence>
<dbReference type="InterPro" id="IPR012338">
    <property type="entry name" value="Beta-lactam/transpept-like"/>
</dbReference>
<evidence type="ECO:0000256" key="5">
    <source>
        <dbReference type="ARBA" id="ARBA00022670"/>
    </source>
</evidence>
<evidence type="ECO:0000313" key="21">
    <source>
        <dbReference type="EMBL" id="TWI56233.1"/>
    </source>
</evidence>
<keyword evidence="4" id="KW-0121">Carboxypeptidase</keyword>
<dbReference type="OrthoDB" id="9766909at2"/>
<evidence type="ECO:0000259" key="19">
    <source>
        <dbReference type="Pfam" id="PF00905"/>
    </source>
</evidence>
<evidence type="ECO:0000256" key="8">
    <source>
        <dbReference type="ARBA" id="ARBA00022692"/>
    </source>
</evidence>
<dbReference type="GO" id="GO:0008360">
    <property type="term" value="P:regulation of cell shape"/>
    <property type="evidence" value="ECO:0007669"/>
    <property type="project" value="UniProtKB-KW"/>
</dbReference>
<dbReference type="SUPFAM" id="SSF56601">
    <property type="entry name" value="beta-lactamase/transpeptidase-like"/>
    <property type="match status" value="1"/>
</dbReference>
<dbReference type="GO" id="GO:0008658">
    <property type="term" value="F:penicillin binding"/>
    <property type="evidence" value="ECO:0007669"/>
    <property type="project" value="InterPro"/>
</dbReference>
<comment type="catalytic activity">
    <reaction evidence="16">
        <text>Preferential cleavage: (Ac)2-L-Lys-D-Ala-|-D-Ala. Also transpeptidation of peptidyl-alanyl moieties that are N-acyl substituents of D-alanine.</text>
        <dbReference type="EC" id="3.4.16.4"/>
    </reaction>
</comment>
<keyword evidence="13 18" id="KW-0472">Membrane</keyword>
<evidence type="ECO:0000256" key="13">
    <source>
        <dbReference type="ARBA" id="ARBA00023136"/>
    </source>
</evidence>
<dbReference type="NCBIfam" id="TIGR02074">
    <property type="entry name" value="PBP_1a_fam"/>
    <property type="match status" value="1"/>
</dbReference>
<keyword evidence="12 18" id="KW-1133">Transmembrane helix</keyword>